<dbReference type="EMBL" id="AP017372">
    <property type="protein sequence ID" value="BBE11132.1"/>
    <property type="molecule type" value="Genomic_DNA"/>
</dbReference>
<dbReference type="Proteomes" id="UP000218890">
    <property type="component" value="Chromosome"/>
</dbReference>
<keyword evidence="2" id="KW-1185">Reference proteome</keyword>
<evidence type="ECO:0000313" key="2">
    <source>
        <dbReference type="Proteomes" id="UP000218890"/>
    </source>
</evidence>
<gene>
    <name evidence="1" type="ORF">HH1059_19540</name>
</gene>
<accession>A0A2Z6EZR8</accession>
<dbReference type="AlphaFoldDB" id="A0A2Z6EZR8"/>
<proteinExistence type="predicted"/>
<organism evidence="1 2">
    <name type="scientific">Halorhodospira halochloris</name>
    <name type="common">Ectothiorhodospira halochloris</name>
    <dbReference type="NCBI Taxonomy" id="1052"/>
    <lineage>
        <taxon>Bacteria</taxon>
        <taxon>Pseudomonadati</taxon>
        <taxon>Pseudomonadota</taxon>
        <taxon>Gammaproteobacteria</taxon>
        <taxon>Chromatiales</taxon>
        <taxon>Ectothiorhodospiraceae</taxon>
        <taxon>Halorhodospira</taxon>
    </lineage>
</organism>
<name>A0A2Z6EZR8_HALHR</name>
<dbReference type="KEGG" id="hhk:HH1059_19540"/>
<reference evidence="1" key="1">
    <citation type="submission" date="2016-02" db="EMBL/GenBank/DDBJ databases">
        <title>Halorhodospira halochloris DSM-1059 complete genome, version 2.</title>
        <authorList>
            <person name="Tsukatani Y."/>
        </authorList>
    </citation>
    <scope>NUCLEOTIDE SEQUENCE</scope>
    <source>
        <strain evidence="1">DSM 1059</strain>
    </source>
</reference>
<protein>
    <submittedName>
        <fullName evidence="1">Uncharacterized protein</fullName>
    </submittedName>
</protein>
<sequence>MLALRGKALRLIFDSNQYFRPDLVLAALFDGAAVKYTGLVLWVQGVKDIFDSLCLRRGGAEQLLPGPHRSGILLSSLQMPSQLICQNRRFVALKPNKLPASRIERGNPVLCVNDEQANRG</sequence>
<evidence type="ECO:0000313" key="1">
    <source>
        <dbReference type="EMBL" id="BBE11132.1"/>
    </source>
</evidence>